<dbReference type="EMBL" id="JAGETX010000005">
    <property type="protein sequence ID" value="MBO3271163.1"/>
    <property type="molecule type" value="Genomic_DNA"/>
</dbReference>
<proteinExistence type="predicted"/>
<organism evidence="3 4">
    <name type="scientific">Hymenobacter defluvii</name>
    <dbReference type="NCBI Taxonomy" id="2054411"/>
    <lineage>
        <taxon>Bacteria</taxon>
        <taxon>Pseudomonadati</taxon>
        <taxon>Bacteroidota</taxon>
        <taxon>Cytophagia</taxon>
        <taxon>Cytophagales</taxon>
        <taxon>Hymenobacteraceae</taxon>
        <taxon>Hymenobacter</taxon>
    </lineage>
</organism>
<evidence type="ECO:0000313" key="3">
    <source>
        <dbReference type="EMBL" id="MBO3271163.1"/>
    </source>
</evidence>
<evidence type="ECO:0000313" key="4">
    <source>
        <dbReference type="Proteomes" id="UP000670527"/>
    </source>
</evidence>
<keyword evidence="1" id="KW-0732">Signal</keyword>
<gene>
    <name evidence="3" type="ORF">J4D97_10930</name>
</gene>
<accession>A0ABS3TCU7</accession>
<dbReference type="RefSeq" id="WP_208307617.1">
    <property type="nucleotide sequence ID" value="NZ_JAGETX010000005.1"/>
</dbReference>
<feature type="chain" id="PRO_5046110499" evidence="1">
    <location>
        <begin position="20"/>
        <end position="221"/>
    </location>
</feature>
<sequence length="221" mass="24413">MKQPLLLLASLLLVSTAQAQFGVKAGANYATLSKENKSSNYIHPKGRVGYQVGVFYEQNLAGRFSLVPEVQFSRQQLDAEVVRFNFPAEDYHAQYQLKLSYLTIPIMLRTHFGRFYLEAGPQAGFLLAAREKGQERTLSYLSSYMGPDNTTYFDRSATADFRRFDVGICAGIGVKLPAGFAVGIRASTGLIPIARDTQTTIDDNHLRNQVAQASVSYQLGG</sequence>
<comment type="caution">
    <text evidence="3">The sequence shown here is derived from an EMBL/GenBank/DDBJ whole genome shotgun (WGS) entry which is preliminary data.</text>
</comment>
<keyword evidence="4" id="KW-1185">Reference proteome</keyword>
<dbReference type="Pfam" id="PF13568">
    <property type="entry name" value="OMP_b-brl_2"/>
    <property type="match status" value="1"/>
</dbReference>
<reference evidence="3 4" key="1">
    <citation type="submission" date="2021-03" db="EMBL/GenBank/DDBJ databases">
        <authorList>
            <person name="Kim M.K."/>
        </authorList>
    </citation>
    <scope>NUCLEOTIDE SEQUENCE [LARGE SCALE GENOMIC DNA]</scope>
    <source>
        <strain evidence="3 4">BT507</strain>
    </source>
</reference>
<evidence type="ECO:0000259" key="2">
    <source>
        <dbReference type="Pfam" id="PF13568"/>
    </source>
</evidence>
<name>A0ABS3TCU7_9BACT</name>
<evidence type="ECO:0000256" key="1">
    <source>
        <dbReference type="SAM" id="SignalP"/>
    </source>
</evidence>
<feature type="domain" description="Outer membrane protein beta-barrel" evidence="2">
    <location>
        <begin position="19"/>
        <end position="193"/>
    </location>
</feature>
<feature type="signal peptide" evidence="1">
    <location>
        <begin position="1"/>
        <end position="19"/>
    </location>
</feature>
<dbReference type="Proteomes" id="UP000670527">
    <property type="component" value="Unassembled WGS sequence"/>
</dbReference>
<protein>
    <submittedName>
        <fullName evidence="3">PorT family protein</fullName>
    </submittedName>
</protein>
<dbReference type="InterPro" id="IPR025665">
    <property type="entry name" value="Beta-barrel_OMP_2"/>
</dbReference>